<dbReference type="PROSITE" id="PS51059">
    <property type="entry name" value="PARP_CATALYTIC"/>
    <property type="match status" value="1"/>
</dbReference>
<feature type="non-terminal residue" evidence="7">
    <location>
        <position position="1"/>
    </location>
</feature>
<feature type="compositionally biased region" description="Basic and acidic residues" evidence="5">
    <location>
        <begin position="23"/>
        <end position="36"/>
    </location>
</feature>
<dbReference type="EC" id="2.4.2.-" evidence="4"/>
<proteinExistence type="inferred from homology"/>
<dbReference type="Gene3D" id="1.25.40.180">
    <property type="match status" value="1"/>
</dbReference>
<dbReference type="GO" id="GO:0016281">
    <property type="term" value="C:eukaryotic translation initiation factor 4F complex"/>
    <property type="evidence" value="ECO:0007669"/>
    <property type="project" value="TreeGrafter"/>
</dbReference>
<feature type="region of interest" description="Disordered" evidence="5">
    <location>
        <begin position="1"/>
        <end position="36"/>
    </location>
</feature>
<dbReference type="EMBL" id="JALJOV010002215">
    <property type="protein sequence ID" value="KAK9832685.1"/>
    <property type="molecule type" value="Genomic_DNA"/>
</dbReference>
<dbReference type="GO" id="GO:0003950">
    <property type="term" value="F:NAD+ poly-ADP-ribosyltransferase activity"/>
    <property type="evidence" value="ECO:0007669"/>
    <property type="project" value="UniProtKB-UniRule"/>
</dbReference>
<evidence type="ECO:0000256" key="3">
    <source>
        <dbReference type="ARBA" id="ARBA00022917"/>
    </source>
</evidence>
<evidence type="ECO:0000313" key="7">
    <source>
        <dbReference type="EMBL" id="KAK9832685.1"/>
    </source>
</evidence>
<organism evidence="7 8">
    <name type="scientific">Apatococcus fuscideae</name>
    <dbReference type="NCBI Taxonomy" id="2026836"/>
    <lineage>
        <taxon>Eukaryota</taxon>
        <taxon>Viridiplantae</taxon>
        <taxon>Chlorophyta</taxon>
        <taxon>core chlorophytes</taxon>
        <taxon>Trebouxiophyceae</taxon>
        <taxon>Chlorellales</taxon>
        <taxon>Chlorellaceae</taxon>
        <taxon>Apatococcus</taxon>
    </lineage>
</organism>
<dbReference type="GO" id="GO:0003729">
    <property type="term" value="F:mRNA binding"/>
    <property type="evidence" value="ECO:0007669"/>
    <property type="project" value="TreeGrafter"/>
</dbReference>
<keyword evidence="3" id="KW-0648">Protein biosynthesis</keyword>
<feature type="domain" description="PARP catalytic" evidence="6">
    <location>
        <begin position="302"/>
        <end position="511"/>
    </location>
</feature>
<feature type="compositionally biased region" description="Acidic residues" evidence="5">
    <location>
        <begin position="1"/>
        <end position="17"/>
    </location>
</feature>
<evidence type="ECO:0000256" key="4">
    <source>
        <dbReference type="RuleBase" id="RU362114"/>
    </source>
</evidence>
<dbReference type="Pfam" id="PF00644">
    <property type="entry name" value="PARP"/>
    <property type="match status" value="1"/>
</dbReference>
<evidence type="ECO:0000256" key="5">
    <source>
        <dbReference type="SAM" id="MobiDB-lite"/>
    </source>
</evidence>
<evidence type="ECO:0000256" key="2">
    <source>
        <dbReference type="ARBA" id="ARBA00022540"/>
    </source>
</evidence>
<keyword evidence="8" id="KW-1185">Reference proteome</keyword>
<accession>A0AAW1RGR9</accession>
<dbReference type="Proteomes" id="UP001485043">
    <property type="component" value="Unassembled WGS sequence"/>
</dbReference>
<keyword evidence="4" id="KW-0520">NAD</keyword>
<dbReference type="GO" id="GO:0003743">
    <property type="term" value="F:translation initiation factor activity"/>
    <property type="evidence" value="ECO:0007669"/>
    <property type="project" value="UniProtKB-KW"/>
</dbReference>
<evidence type="ECO:0000259" key="6">
    <source>
        <dbReference type="PROSITE" id="PS51059"/>
    </source>
</evidence>
<keyword evidence="2" id="KW-0396">Initiation factor</keyword>
<sequence length="511" mass="57993">SPDDNSDDEAEKEEGEVEGASPDESKEARLEARREQRRQNELQAMARLRLLGNMQFVGYLFKKKMLTEKVMHYSIQDLLKEVSRPKREDVECLSKLLATIGSVLDSPRQDASGCIDKSTTRRAKNVMDNYFQRINTLSRNERLESRLRFMLQDTIELRSKGWVQRRSADGPKKIEEVHQEAKRELMAQRAAQEARVGGVKASSESKLIAQTSCCDALGLPPHWKASHPANPKGHVVRLEELPLAGQQGLSQLPSSVNPWVWMQMVEQGVSRMDAVAALLASGGNKDVAMSMSLQWQQVGSQHQHPYSPQQLDLWADQAEVQRILQRFRKSGMQAQRVRRIERIQNEMLWRRYALRLSELRDRHGHHEGEQERLLFHGADKSTLEAVINEGFDIRVSNAGSLGQGTYFAQASLYSSRYSSMSRRAALNQDEVQHLQQQQAQGQSRRPAFLADGLAMLLCRVALGKVTAGSPTLRRAPPGFDSVRSETTQELDEVYAVFDNNQSYPEYIIHYQ</sequence>
<dbReference type="Pfam" id="PF02854">
    <property type="entry name" value="MIF4G"/>
    <property type="match status" value="1"/>
</dbReference>
<gene>
    <name evidence="7" type="ORF">WJX84_007437</name>
</gene>
<dbReference type="Gene3D" id="3.90.228.10">
    <property type="match status" value="1"/>
</dbReference>
<dbReference type="SUPFAM" id="SSF56399">
    <property type="entry name" value="ADP-ribosylation"/>
    <property type="match status" value="1"/>
</dbReference>
<protein>
    <recommendedName>
        <fullName evidence="4">Poly [ADP-ribose] polymerase</fullName>
        <shortName evidence="4">PARP</shortName>
        <ecNumber evidence="4">2.4.2.-</ecNumber>
    </recommendedName>
</protein>
<dbReference type="InterPro" id="IPR003890">
    <property type="entry name" value="MIF4G-like_typ-3"/>
</dbReference>
<evidence type="ECO:0000313" key="8">
    <source>
        <dbReference type="Proteomes" id="UP001485043"/>
    </source>
</evidence>
<evidence type="ECO:0000256" key="1">
    <source>
        <dbReference type="ARBA" id="ARBA00005775"/>
    </source>
</evidence>
<dbReference type="SUPFAM" id="SSF48371">
    <property type="entry name" value="ARM repeat"/>
    <property type="match status" value="1"/>
</dbReference>
<comment type="caution">
    <text evidence="7">The sequence shown here is derived from an EMBL/GenBank/DDBJ whole genome shotgun (WGS) entry which is preliminary data.</text>
</comment>
<dbReference type="InterPro" id="IPR016024">
    <property type="entry name" value="ARM-type_fold"/>
</dbReference>
<name>A0AAW1RGR9_9CHLO</name>
<dbReference type="PANTHER" id="PTHR23253:SF9">
    <property type="entry name" value="EUKARYOTIC TRANSLATION INITIATION FACTOR 4 GAMMA 2"/>
    <property type="match status" value="1"/>
</dbReference>
<keyword evidence="4" id="KW-0808">Transferase</keyword>
<dbReference type="InterPro" id="IPR012317">
    <property type="entry name" value="Poly(ADP-ribose)pol_cat_dom"/>
</dbReference>
<dbReference type="PANTHER" id="PTHR23253">
    <property type="entry name" value="EUKARYOTIC TRANSLATION INITIATION FACTOR 4 GAMMA"/>
    <property type="match status" value="1"/>
</dbReference>
<reference evidence="7 8" key="1">
    <citation type="journal article" date="2024" name="Nat. Commun.">
        <title>Phylogenomics reveals the evolutionary origins of lichenization in chlorophyte algae.</title>
        <authorList>
            <person name="Puginier C."/>
            <person name="Libourel C."/>
            <person name="Otte J."/>
            <person name="Skaloud P."/>
            <person name="Haon M."/>
            <person name="Grisel S."/>
            <person name="Petersen M."/>
            <person name="Berrin J.G."/>
            <person name="Delaux P.M."/>
            <person name="Dal Grande F."/>
            <person name="Keller J."/>
        </authorList>
    </citation>
    <scope>NUCLEOTIDE SEQUENCE [LARGE SCALE GENOMIC DNA]</scope>
    <source>
        <strain evidence="7 8">SAG 2523</strain>
    </source>
</reference>
<comment type="similarity">
    <text evidence="1">Belongs to the eukaryotic initiation factor 4G family.</text>
</comment>
<dbReference type="AlphaFoldDB" id="A0AAW1RGR9"/>
<keyword evidence="4" id="KW-0328">Glycosyltransferase</keyword>